<feature type="domain" description="Baseplate J-like C-terminal" evidence="3">
    <location>
        <begin position="268"/>
        <end position="351"/>
    </location>
</feature>
<evidence type="ECO:0000259" key="3">
    <source>
        <dbReference type="Pfam" id="PF26079"/>
    </source>
</evidence>
<dbReference type="InterPro" id="IPR058531">
    <property type="entry name" value="Baseplate_J_M"/>
</dbReference>
<dbReference type="Pfam" id="PF26079">
    <property type="entry name" value="Baseplate_J_C"/>
    <property type="match status" value="1"/>
</dbReference>
<evidence type="ECO:0000256" key="1">
    <source>
        <dbReference type="ARBA" id="ARBA00038087"/>
    </source>
</evidence>
<evidence type="ECO:0000313" key="4">
    <source>
        <dbReference type="EMBL" id="GGG81734.1"/>
    </source>
</evidence>
<evidence type="ECO:0000313" key="5">
    <source>
        <dbReference type="Proteomes" id="UP000600247"/>
    </source>
</evidence>
<dbReference type="EMBL" id="BMHY01000010">
    <property type="protein sequence ID" value="GGG81734.1"/>
    <property type="molecule type" value="Genomic_DNA"/>
</dbReference>
<dbReference type="Proteomes" id="UP000600247">
    <property type="component" value="Unassembled WGS sequence"/>
</dbReference>
<protein>
    <submittedName>
        <fullName evidence="4">Phage tail protein</fullName>
    </submittedName>
</protein>
<dbReference type="PANTHER" id="PTHR37829:SF3">
    <property type="entry name" value="PROTEIN JAYE-RELATED"/>
    <property type="match status" value="1"/>
</dbReference>
<dbReference type="Pfam" id="PF26078">
    <property type="entry name" value="Baseplate_J_M"/>
    <property type="match status" value="1"/>
</dbReference>
<proteinExistence type="inferred from homology"/>
<keyword evidence="5" id="KW-1185">Reference proteome</keyword>
<accession>A0A917M6B8</accession>
<sequence length="353" mass="37974">MYENQTYSAILQRMLERVPGDVDKREGSIIYDALAPAAAELAEVYSQLDVQLDLTFADTSSGEFLRRRALDYGVKWQEATRASRLGLFFDANNAPMAVQLGARFSLRDRNYKVKTQLSPGRYVLECETAGTAGNSDFGALLPIDYINGLARAELADVLIPGEDDETDDSLRARLLTQVQSPGTSGNKADYVKWALSVAGVGGVQVEPLWDGPGTVRVVLIDSEKLPASVQLVDSVQNFISPELGMGEGVAPIGAEVTVAPAEGVALRVTAKLVLDGSKPLGTVKEHFTRVMTDYLRSIAFTVDPSPKYVRIGSLLLDTPGVIDFTNLLVNGNATNVAIASSQVAVLNEVSLHE</sequence>
<dbReference type="RefSeq" id="WP_188891388.1">
    <property type="nucleotide sequence ID" value="NZ_BMHY01000010.1"/>
</dbReference>
<reference evidence="4 5" key="1">
    <citation type="journal article" date="2014" name="Int. J. Syst. Evol. Microbiol.">
        <title>Complete genome sequence of Corynebacterium casei LMG S-19264T (=DSM 44701T), isolated from a smear-ripened cheese.</title>
        <authorList>
            <consortium name="US DOE Joint Genome Institute (JGI-PGF)"/>
            <person name="Walter F."/>
            <person name="Albersmeier A."/>
            <person name="Kalinowski J."/>
            <person name="Ruckert C."/>
        </authorList>
    </citation>
    <scope>NUCLEOTIDE SEQUENCE [LARGE SCALE GENOMIC DNA]</scope>
    <source>
        <strain evidence="4 5">CGMCC 1.15286</strain>
    </source>
</reference>
<gene>
    <name evidence="4" type="ORF">GCM10010918_43790</name>
</gene>
<name>A0A917M6B8_9BACL</name>
<evidence type="ECO:0000259" key="2">
    <source>
        <dbReference type="Pfam" id="PF26078"/>
    </source>
</evidence>
<dbReference type="AlphaFoldDB" id="A0A917M6B8"/>
<organism evidence="4 5">
    <name type="scientific">Paenibacillus radicis</name>
    <name type="common">ex Gao et al. 2016</name>
    <dbReference type="NCBI Taxonomy" id="1737354"/>
    <lineage>
        <taxon>Bacteria</taxon>
        <taxon>Bacillati</taxon>
        <taxon>Bacillota</taxon>
        <taxon>Bacilli</taxon>
        <taxon>Bacillales</taxon>
        <taxon>Paenibacillaceae</taxon>
        <taxon>Paenibacillus</taxon>
    </lineage>
</organism>
<dbReference type="PANTHER" id="PTHR37829">
    <property type="entry name" value="PHAGE-LIKE ELEMENT PBSX PROTEIN XKDT"/>
    <property type="match status" value="1"/>
</dbReference>
<comment type="caution">
    <text evidence="4">The sequence shown here is derived from an EMBL/GenBank/DDBJ whole genome shotgun (WGS) entry which is preliminary data.</text>
</comment>
<comment type="similarity">
    <text evidence="1">Belongs to the Mu gp47/PBSX XkdT family.</text>
</comment>
<dbReference type="InterPro" id="IPR052399">
    <property type="entry name" value="Phage_Baseplate_Assmbl_Protein"/>
</dbReference>
<dbReference type="InterPro" id="IPR058530">
    <property type="entry name" value="Baseplate_J-like_C"/>
</dbReference>
<feature type="domain" description="Baseplate J-like central" evidence="2">
    <location>
        <begin position="183"/>
        <end position="259"/>
    </location>
</feature>